<dbReference type="AlphaFoldDB" id="A0A0X8JDG9"/>
<reference evidence="2" key="1">
    <citation type="submission" date="2016-02" db="EMBL/GenBank/DDBJ databases">
        <authorList>
            <person name="Holder M.E."/>
            <person name="Ajami N.J."/>
            <person name="Petrosino J.F."/>
        </authorList>
    </citation>
    <scope>NUCLEOTIDE SEQUENCE [LARGE SCALE GENOMIC DNA]</scope>
    <source>
        <strain evidence="2">CCUG 36733</strain>
    </source>
</reference>
<proteinExistence type="predicted"/>
<dbReference type="RefSeq" id="WP_067940988.1">
    <property type="nucleotide sequence ID" value="NZ_CAUHMM010000003.1"/>
</dbReference>
<keyword evidence="2" id="KW-1185">Reference proteome</keyword>
<gene>
    <name evidence="1" type="ORF">AXF14_03855</name>
</gene>
<dbReference type="KEGG" id="ard:AXF14_03855"/>
<dbReference type="EMBL" id="CP014228">
    <property type="protein sequence ID" value="AMD86888.1"/>
    <property type="molecule type" value="Genomic_DNA"/>
</dbReference>
<dbReference type="Proteomes" id="UP000065220">
    <property type="component" value="Chromosome"/>
</dbReference>
<name>A0A0X8JDG9_ACTRD</name>
<protein>
    <submittedName>
        <fullName evidence="1">Uncharacterized protein</fullName>
    </submittedName>
</protein>
<sequence length="88" mass="10108">MEEHDWESAVRYAVPVLDGTWTCEDQPANVEAMILVPMLLSGRPERAWAMHLSSYLTLRRDGAERGWLREHLAFLALSGRVDRGMRIL</sequence>
<organism evidence="1 2">
    <name type="scientific">Actinomyces radicidentis</name>
    <dbReference type="NCBI Taxonomy" id="111015"/>
    <lineage>
        <taxon>Bacteria</taxon>
        <taxon>Bacillati</taxon>
        <taxon>Actinomycetota</taxon>
        <taxon>Actinomycetes</taxon>
        <taxon>Actinomycetales</taxon>
        <taxon>Actinomycetaceae</taxon>
        <taxon>Actinomyces</taxon>
    </lineage>
</organism>
<dbReference type="OrthoDB" id="56388at2"/>
<accession>A0A0X8JDG9</accession>
<dbReference type="STRING" id="111015.AXF14_03855"/>
<evidence type="ECO:0000313" key="1">
    <source>
        <dbReference type="EMBL" id="AMD86888.1"/>
    </source>
</evidence>
<evidence type="ECO:0000313" key="2">
    <source>
        <dbReference type="Proteomes" id="UP000065220"/>
    </source>
</evidence>